<accession>A0ABR1IT30</accession>
<dbReference type="EMBL" id="JBANRG010000080">
    <property type="protein sequence ID" value="KAK7438239.1"/>
    <property type="molecule type" value="Genomic_DNA"/>
</dbReference>
<sequence>MDELRHLLAAADSLHTLDFGVDIRQKVTARNVGDRRLVWNFERTDNSEFECVIVGRLLGVVESFWDVGCGWGSYTVLHLGVQSADDFFLQAAFWNQVTSLDTCVVEQEEDYCKYGKPTWHQELNHFAAKVNSWTSRRLQRYGPLTEQDRVYVHLARDCLIRRSVSKCDISAFAVPTVKQKKREDFEWWDACTTGSCLPFKDSLTVDDFIIAKVEFRKCEVLFDRRRQDYDEWFFSLIASELLVYDSALI</sequence>
<protein>
    <submittedName>
        <fullName evidence="1">Uncharacterized protein</fullName>
    </submittedName>
</protein>
<dbReference type="Proteomes" id="UP001498398">
    <property type="component" value="Unassembled WGS sequence"/>
</dbReference>
<name>A0ABR1IT30_9AGAR</name>
<keyword evidence="2" id="KW-1185">Reference proteome</keyword>
<evidence type="ECO:0000313" key="1">
    <source>
        <dbReference type="EMBL" id="KAK7438239.1"/>
    </source>
</evidence>
<evidence type="ECO:0000313" key="2">
    <source>
        <dbReference type="Proteomes" id="UP001498398"/>
    </source>
</evidence>
<proteinExistence type="predicted"/>
<reference evidence="1 2" key="1">
    <citation type="submission" date="2024-01" db="EMBL/GenBank/DDBJ databases">
        <title>A draft genome for the cacao thread blight pathogen Marasmiellus scandens.</title>
        <authorList>
            <person name="Baruah I.K."/>
            <person name="Leung J."/>
            <person name="Bukari Y."/>
            <person name="Amoako-Attah I."/>
            <person name="Meinhardt L.W."/>
            <person name="Bailey B.A."/>
            <person name="Cohen S.P."/>
        </authorList>
    </citation>
    <scope>NUCLEOTIDE SEQUENCE [LARGE SCALE GENOMIC DNA]</scope>
    <source>
        <strain evidence="1 2">GH-19</strain>
    </source>
</reference>
<gene>
    <name evidence="1" type="ORF">VKT23_018170</name>
</gene>
<comment type="caution">
    <text evidence="1">The sequence shown here is derived from an EMBL/GenBank/DDBJ whole genome shotgun (WGS) entry which is preliminary data.</text>
</comment>
<organism evidence="1 2">
    <name type="scientific">Marasmiellus scandens</name>
    <dbReference type="NCBI Taxonomy" id="2682957"/>
    <lineage>
        <taxon>Eukaryota</taxon>
        <taxon>Fungi</taxon>
        <taxon>Dikarya</taxon>
        <taxon>Basidiomycota</taxon>
        <taxon>Agaricomycotina</taxon>
        <taxon>Agaricomycetes</taxon>
        <taxon>Agaricomycetidae</taxon>
        <taxon>Agaricales</taxon>
        <taxon>Marasmiineae</taxon>
        <taxon>Omphalotaceae</taxon>
        <taxon>Marasmiellus</taxon>
    </lineage>
</organism>